<feature type="region of interest" description="Disordered" evidence="10">
    <location>
        <begin position="529"/>
        <end position="574"/>
    </location>
</feature>
<evidence type="ECO:0000256" key="5">
    <source>
        <dbReference type="ARBA" id="ARBA00022741"/>
    </source>
</evidence>
<feature type="compositionally biased region" description="Low complexity" evidence="10">
    <location>
        <begin position="551"/>
        <end position="574"/>
    </location>
</feature>
<keyword evidence="13" id="KW-1185">Reference proteome</keyword>
<keyword evidence="3" id="KW-0723">Serine/threonine-protein kinase</keyword>
<dbReference type="InterPro" id="IPR011993">
    <property type="entry name" value="PH-like_dom_sf"/>
</dbReference>
<dbReference type="InterPro" id="IPR050236">
    <property type="entry name" value="Ser_Thr_kinase_AGC"/>
</dbReference>
<feature type="domain" description="Protein kinase" evidence="11">
    <location>
        <begin position="193"/>
        <end position="486"/>
    </location>
</feature>
<feature type="region of interest" description="Disordered" evidence="10">
    <location>
        <begin position="1"/>
        <end position="81"/>
    </location>
</feature>
<evidence type="ECO:0000256" key="3">
    <source>
        <dbReference type="ARBA" id="ARBA00022527"/>
    </source>
</evidence>
<dbReference type="PROSITE" id="PS50011">
    <property type="entry name" value="PROTEIN_KINASE_DOM"/>
    <property type="match status" value="1"/>
</dbReference>
<dbReference type="InterPro" id="IPR011009">
    <property type="entry name" value="Kinase-like_dom_sf"/>
</dbReference>
<evidence type="ECO:0000256" key="4">
    <source>
        <dbReference type="ARBA" id="ARBA00022679"/>
    </source>
</evidence>
<sequence length="781" mass="86097">MSEDPTYRPSSRPPSFYSYTSKDNASIRSLGSDHKTRTPELRATKPGDEDARSTSSITTLAPPSMLDAPPWTTPPSQEITSQTRTMHWLAEQQQQQSAPADRHLEAEMADMHLRQEMPDTLPGQQSIRSSVSTIVAPSSSPYIPPISVTSTPSPTLNRPASTSMEEKRLSHNTFSSGGQSETGKKKRRVVTDFVFGEVLGEGSYSTVLKAWDVYDLPLEERQALTHASNALAAAAGQVADVPFSHTRPKAYAVKVLDKVHILKEKKQKYVRVEKEALTLLSNTPGVVTLYHTFQDRESLYFVLELAPNNELLHYIRHYGSLDLQSATFYAAQLADVIAKIHEAGVIHRDIKPENVLLDAHMRILLTDFGSARVLTRPTSDSSIGMPSTQHSFVGTADYVSPELLNDLPVGKPADWWAFGCVLFKMLAGQTPFHATNEYQTFQRILHRSFIFPEGFTADARTLMEGLLCMDPNRRMAAQEVYTHPFFQHVDFPALWTATPPPMHPGLVQRVRPPTVNEMDLGALAAAFDDPHEEDSTGSYDPSSATGDEGDASSAASHSLSGANLSSSPSVSSQSHIPTPILSWTNILLPGEDMVFSSPMLLRRSASTGMFSRKCQMILTSLPRLLCIRENNNACKVLANIPLKPRESTAMKSRTATTAEMESAARSLSQSDSRRGTAPRRTLSIRSQASMSSLKRRGTLSRTLSILGRSDPDRLDTASMSDRSGKDEIIEAGPIEVELRSPRVFVVQAPSKQWQFEDPSGDALFWVQNIRDAMEARSVSQS</sequence>
<feature type="compositionally biased region" description="Polar residues" evidence="10">
    <location>
        <begin position="649"/>
        <end position="670"/>
    </location>
</feature>
<reference evidence="12 13" key="1">
    <citation type="submission" date="2015-07" db="EMBL/GenBank/DDBJ databases">
        <title>Draft Genome Sequence of Malassezia furfur CBS1878 and Malassezia pachydermatis CBS1879.</title>
        <authorList>
            <person name="Triana S."/>
            <person name="Ohm R."/>
            <person name="Gonzalez A."/>
            <person name="DeCock H."/>
            <person name="Restrepo S."/>
            <person name="Celis A."/>
        </authorList>
    </citation>
    <scope>NUCLEOTIDE SEQUENCE [LARGE SCALE GENOMIC DNA]</scope>
    <source>
        <strain evidence="12 13">CBS 1879</strain>
    </source>
</reference>
<keyword evidence="6" id="KW-0418">Kinase</keyword>
<dbReference type="SUPFAM" id="SSF56112">
    <property type="entry name" value="Protein kinase-like (PK-like)"/>
    <property type="match status" value="1"/>
</dbReference>
<gene>
    <name evidence="12" type="ORF">Malapachy_1504</name>
</gene>
<dbReference type="CDD" id="cd05581">
    <property type="entry name" value="STKc_PDK1"/>
    <property type="match status" value="1"/>
</dbReference>
<dbReference type="PANTHER" id="PTHR24356">
    <property type="entry name" value="SERINE/THREONINE-PROTEIN KINASE"/>
    <property type="match status" value="1"/>
</dbReference>
<comment type="caution">
    <text evidence="12">The sequence shown here is derived from an EMBL/GenBank/DDBJ whole genome shotgun (WGS) entry which is preliminary data.</text>
</comment>
<dbReference type="VEuPathDB" id="FungiDB:Malapachy_1504"/>
<protein>
    <recommendedName>
        <fullName evidence="2">non-specific serine/threonine protein kinase</fullName>
        <ecNumber evidence="2">2.7.11.1</ecNumber>
    </recommendedName>
</protein>
<name>A0A0M8MT63_9BASI</name>
<evidence type="ECO:0000256" key="6">
    <source>
        <dbReference type="ARBA" id="ARBA00022777"/>
    </source>
</evidence>
<dbReference type="PANTHER" id="PTHR24356:SF163">
    <property type="entry name" value="3-PHOSPHOINOSITIDE-DEPENDENT PROTEIN KINASE 1-RELATED"/>
    <property type="match status" value="1"/>
</dbReference>
<evidence type="ECO:0000256" key="2">
    <source>
        <dbReference type="ARBA" id="ARBA00012513"/>
    </source>
</evidence>
<feature type="compositionally biased region" description="Low complexity" evidence="10">
    <location>
        <begin position="145"/>
        <end position="155"/>
    </location>
</feature>
<dbReference type="InterPro" id="IPR000719">
    <property type="entry name" value="Prot_kinase_dom"/>
</dbReference>
<feature type="region of interest" description="Disordered" evidence="10">
    <location>
        <begin position="647"/>
        <end position="721"/>
    </location>
</feature>
<keyword evidence="4" id="KW-0808">Transferase</keyword>
<evidence type="ECO:0000256" key="1">
    <source>
        <dbReference type="ARBA" id="ARBA00010006"/>
    </source>
</evidence>
<dbReference type="STRING" id="77020.A0A0M8MT63"/>
<dbReference type="PROSITE" id="PS00108">
    <property type="entry name" value="PROTEIN_KINASE_ST"/>
    <property type="match status" value="1"/>
</dbReference>
<dbReference type="Gene3D" id="1.10.510.10">
    <property type="entry name" value="Transferase(Phosphotransferase) domain 1"/>
    <property type="match status" value="1"/>
</dbReference>
<dbReference type="InterPro" id="IPR039046">
    <property type="entry name" value="PDPK1"/>
</dbReference>
<evidence type="ECO:0000256" key="8">
    <source>
        <dbReference type="ARBA" id="ARBA00047899"/>
    </source>
</evidence>
<dbReference type="OrthoDB" id="347657at2759"/>
<dbReference type="GO" id="GO:0035556">
    <property type="term" value="P:intracellular signal transduction"/>
    <property type="evidence" value="ECO:0007669"/>
    <property type="project" value="TreeGrafter"/>
</dbReference>
<keyword evidence="5" id="KW-0547">Nucleotide-binding</keyword>
<proteinExistence type="inferred from homology"/>
<comment type="similarity">
    <text evidence="1">Belongs to the protein kinase superfamily. AGC Ser/Thr protein kinase family. PDPK1 subfamily.</text>
</comment>
<evidence type="ECO:0000256" key="7">
    <source>
        <dbReference type="ARBA" id="ARBA00022840"/>
    </source>
</evidence>
<feature type="compositionally biased region" description="Polar residues" evidence="10">
    <location>
        <begin position="171"/>
        <end position="181"/>
    </location>
</feature>
<dbReference type="Proteomes" id="UP000037751">
    <property type="component" value="Unassembled WGS sequence"/>
</dbReference>
<dbReference type="InterPro" id="IPR008271">
    <property type="entry name" value="Ser/Thr_kinase_AS"/>
</dbReference>
<dbReference type="EC" id="2.7.11.1" evidence="2"/>
<evidence type="ECO:0000259" key="11">
    <source>
        <dbReference type="PROSITE" id="PS50011"/>
    </source>
</evidence>
<dbReference type="Pfam" id="PF00069">
    <property type="entry name" value="Pkinase"/>
    <property type="match status" value="1"/>
</dbReference>
<dbReference type="GO" id="GO:0004674">
    <property type="term" value="F:protein serine/threonine kinase activity"/>
    <property type="evidence" value="ECO:0007669"/>
    <property type="project" value="UniProtKB-KW"/>
</dbReference>
<organism evidence="12 13">
    <name type="scientific">Malassezia pachydermatis</name>
    <dbReference type="NCBI Taxonomy" id="77020"/>
    <lineage>
        <taxon>Eukaryota</taxon>
        <taxon>Fungi</taxon>
        <taxon>Dikarya</taxon>
        <taxon>Basidiomycota</taxon>
        <taxon>Ustilaginomycotina</taxon>
        <taxon>Malasseziomycetes</taxon>
        <taxon>Malasseziales</taxon>
        <taxon>Malasseziaceae</taxon>
        <taxon>Malassezia</taxon>
    </lineage>
</organism>
<dbReference type="RefSeq" id="XP_017990912.1">
    <property type="nucleotide sequence ID" value="XM_018136008.1"/>
</dbReference>
<feature type="compositionally biased region" description="Polar residues" evidence="10">
    <location>
        <begin position="683"/>
        <end position="692"/>
    </location>
</feature>
<comment type="catalytic activity">
    <reaction evidence="8">
        <text>L-threonyl-[protein] + ATP = O-phospho-L-threonyl-[protein] + ADP + H(+)</text>
        <dbReference type="Rhea" id="RHEA:46608"/>
        <dbReference type="Rhea" id="RHEA-COMP:11060"/>
        <dbReference type="Rhea" id="RHEA-COMP:11605"/>
        <dbReference type="ChEBI" id="CHEBI:15378"/>
        <dbReference type="ChEBI" id="CHEBI:30013"/>
        <dbReference type="ChEBI" id="CHEBI:30616"/>
        <dbReference type="ChEBI" id="CHEBI:61977"/>
        <dbReference type="ChEBI" id="CHEBI:456216"/>
        <dbReference type="EC" id="2.7.11.1"/>
    </reaction>
</comment>
<dbReference type="GeneID" id="28727883"/>
<dbReference type="EMBL" id="LGAV01000007">
    <property type="protein sequence ID" value="KOS13280.1"/>
    <property type="molecule type" value="Genomic_DNA"/>
</dbReference>
<evidence type="ECO:0000313" key="12">
    <source>
        <dbReference type="EMBL" id="KOS13280.1"/>
    </source>
</evidence>
<dbReference type="Gene3D" id="2.30.29.30">
    <property type="entry name" value="Pleckstrin-homology domain (PH domain)/Phosphotyrosine-binding domain (PTB)"/>
    <property type="match status" value="1"/>
</dbReference>
<feature type="compositionally biased region" description="Polar residues" evidence="10">
    <location>
        <begin position="536"/>
        <end position="545"/>
    </location>
</feature>
<evidence type="ECO:0000256" key="9">
    <source>
        <dbReference type="ARBA" id="ARBA00048679"/>
    </source>
</evidence>
<feature type="compositionally biased region" description="Basic and acidic residues" evidence="10">
    <location>
        <begin position="31"/>
        <end position="52"/>
    </location>
</feature>
<dbReference type="AlphaFoldDB" id="A0A0M8MT63"/>
<evidence type="ECO:0000313" key="13">
    <source>
        <dbReference type="Proteomes" id="UP000037751"/>
    </source>
</evidence>
<dbReference type="SUPFAM" id="SSF50729">
    <property type="entry name" value="PH domain-like"/>
    <property type="match status" value="1"/>
</dbReference>
<keyword evidence="7" id="KW-0067">ATP-binding</keyword>
<feature type="region of interest" description="Disordered" evidence="10">
    <location>
        <begin position="145"/>
        <end position="185"/>
    </location>
</feature>
<comment type="catalytic activity">
    <reaction evidence="9">
        <text>L-seryl-[protein] + ATP = O-phospho-L-seryl-[protein] + ADP + H(+)</text>
        <dbReference type="Rhea" id="RHEA:17989"/>
        <dbReference type="Rhea" id="RHEA-COMP:9863"/>
        <dbReference type="Rhea" id="RHEA-COMP:11604"/>
        <dbReference type="ChEBI" id="CHEBI:15378"/>
        <dbReference type="ChEBI" id="CHEBI:29999"/>
        <dbReference type="ChEBI" id="CHEBI:30616"/>
        <dbReference type="ChEBI" id="CHEBI:83421"/>
        <dbReference type="ChEBI" id="CHEBI:456216"/>
        <dbReference type="EC" id="2.7.11.1"/>
    </reaction>
</comment>
<dbReference type="Gene3D" id="3.30.200.20">
    <property type="entry name" value="Phosphorylase Kinase, domain 1"/>
    <property type="match status" value="1"/>
</dbReference>
<dbReference type="GO" id="GO:0005524">
    <property type="term" value="F:ATP binding"/>
    <property type="evidence" value="ECO:0007669"/>
    <property type="project" value="UniProtKB-KW"/>
</dbReference>
<evidence type="ECO:0000256" key="10">
    <source>
        <dbReference type="SAM" id="MobiDB-lite"/>
    </source>
</evidence>
<feature type="compositionally biased region" description="Low complexity" evidence="10">
    <location>
        <begin position="7"/>
        <end position="21"/>
    </location>
</feature>
<dbReference type="SMART" id="SM00220">
    <property type="entry name" value="S_TKc"/>
    <property type="match status" value="1"/>
</dbReference>
<accession>A0A0M8MT63</accession>